<dbReference type="OrthoDB" id="5339730at2"/>
<feature type="compositionally biased region" description="Low complexity" evidence="1">
    <location>
        <begin position="161"/>
        <end position="173"/>
    </location>
</feature>
<dbReference type="HOGENOM" id="CLU_111520_0_0_7"/>
<organism evidence="3 4">
    <name type="scientific">Sulfuricurvum kujiense (strain ATCC BAA-921 / DSM 16994 / JCM 11577 / YK-1)</name>
    <dbReference type="NCBI Taxonomy" id="709032"/>
    <lineage>
        <taxon>Bacteria</taxon>
        <taxon>Pseudomonadati</taxon>
        <taxon>Campylobacterota</taxon>
        <taxon>Epsilonproteobacteria</taxon>
        <taxon>Campylobacterales</taxon>
        <taxon>Sulfurimonadaceae</taxon>
        <taxon>Sulfuricurvum</taxon>
    </lineage>
</organism>
<dbReference type="PROSITE" id="PS51257">
    <property type="entry name" value="PROKAR_LIPOPROTEIN"/>
    <property type="match status" value="1"/>
</dbReference>
<evidence type="ECO:0000256" key="1">
    <source>
        <dbReference type="SAM" id="MobiDB-lite"/>
    </source>
</evidence>
<dbReference type="eggNOG" id="ENOG502ZIB8">
    <property type="taxonomic scope" value="Bacteria"/>
</dbReference>
<dbReference type="Proteomes" id="UP000008721">
    <property type="component" value="Chromosome"/>
</dbReference>
<proteinExistence type="predicted"/>
<accession>E4U1N4</accession>
<name>E4U1N4_SULKY</name>
<dbReference type="EMBL" id="CP002355">
    <property type="protein sequence ID" value="ADR34507.1"/>
    <property type="molecule type" value="Genomic_DNA"/>
</dbReference>
<gene>
    <name evidence="3" type="ordered locus">Sulku_1847</name>
</gene>
<reference evidence="3 4" key="1">
    <citation type="journal article" date="2012" name="Stand. Genomic Sci.">
        <title>Complete genome sequence of the sulfur compounds oxidizing chemolithoautotroph Sulfuricurvum kujiense type strain (YK-1(T)).</title>
        <authorList>
            <person name="Han C."/>
            <person name="Kotsyurbenko O."/>
            <person name="Chertkov O."/>
            <person name="Held B."/>
            <person name="Lapidus A."/>
            <person name="Nolan M."/>
            <person name="Lucas S."/>
            <person name="Hammon N."/>
            <person name="Deshpande S."/>
            <person name="Cheng J.F."/>
            <person name="Tapia R."/>
            <person name="Goodwin L.A."/>
            <person name="Pitluck S."/>
            <person name="Liolios K."/>
            <person name="Pagani I."/>
            <person name="Ivanova N."/>
            <person name="Mavromatis K."/>
            <person name="Mikhailova N."/>
            <person name="Pati A."/>
            <person name="Chen A."/>
            <person name="Palaniappan K."/>
            <person name="Land M."/>
            <person name="Hauser L."/>
            <person name="Chang Y.J."/>
            <person name="Jeffries C.D."/>
            <person name="Brambilla E.M."/>
            <person name="Rohde M."/>
            <person name="Spring S."/>
            <person name="Sikorski J."/>
            <person name="Goker M."/>
            <person name="Woyke T."/>
            <person name="Bristow J."/>
            <person name="Eisen J.A."/>
            <person name="Markowitz V."/>
            <person name="Hugenholtz P."/>
            <person name="Kyrpides N.C."/>
            <person name="Klenk H.P."/>
            <person name="Detter J.C."/>
        </authorList>
    </citation>
    <scope>NUCLEOTIDE SEQUENCE [LARGE SCALE GENOMIC DNA]</scope>
    <source>
        <strain evidence="4">ATCC BAA-921 / DSM 16994 / JCM 11577 / YK-1</strain>
    </source>
</reference>
<dbReference type="STRING" id="709032.Sulku_1847"/>
<evidence type="ECO:0000313" key="4">
    <source>
        <dbReference type="Proteomes" id="UP000008721"/>
    </source>
</evidence>
<evidence type="ECO:0000259" key="2">
    <source>
        <dbReference type="Pfam" id="PF26303"/>
    </source>
</evidence>
<feature type="compositionally biased region" description="Low complexity" evidence="1">
    <location>
        <begin position="182"/>
        <end position="195"/>
    </location>
</feature>
<dbReference type="RefSeq" id="WP_013460704.1">
    <property type="nucleotide sequence ID" value="NC_014762.1"/>
</dbReference>
<keyword evidence="4" id="KW-1185">Reference proteome</keyword>
<protein>
    <recommendedName>
        <fullName evidence="2">UPF0323 domain-containing protein</fullName>
    </recommendedName>
</protein>
<dbReference type="KEGG" id="sku:Sulku_1847"/>
<dbReference type="InterPro" id="IPR059092">
    <property type="entry name" value="UPF0323_dom"/>
</dbReference>
<sequence>MKHFISAKQIMVGTMGLAVLSALSGCQSAPEEKPAEQAEGQNKFLVVEQLSNGKYVIVEEMPTSGPSRAIIKETDENGTVTERVMSEAEMKALADQEYKKMEEGKSELNAEPQGEGMGLAGTILAAAGGALLGNMIGNALMNNKNVQRHQDTSNRSAYHRSASGGSNSATSNSQKKSFFGNSASKSTSSSSSYGG</sequence>
<evidence type="ECO:0000313" key="3">
    <source>
        <dbReference type="EMBL" id="ADR34507.1"/>
    </source>
</evidence>
<feature type="domain" description="UPF0323" evidence="2">
    <location>
        <begin position="44"/>
        <end position="167"/>
    </location>
</feature>
<feature type="region of interest" description="Disordered" evidence="1">
    <location>
        <begin position="147"/>
        <end position="195"/>
    </location>
</feature>
<dbReference type="AlphaFoldDB" id="E4U1N4"/>
<dbReference type="Pfam" id="PF26303">
    <property type="entry name" value="UPF0323"/>
    <property type="match status" value="1"/>
</dbReference>